<dbReference type="AlphaFoldDB" id="A0A839SRU5"/>
<evidence type="ECO:0008006" key="3">
    <source>
        <dbReference type="Google" id="ProtNLM"/>
    </source>
</evidence>
<sequence length="269" mass="28740">MIDLKPTAFLVTSLLIFSGATEVGASPVLQPHVAAYTFRLVTARSGGSVTDASGRMTFELTDACRGWTSAQKTSLDLGFSSGGSVTFGWSNSTYEAKDGSSFRFFVEQFSEAGDDEKQSGKAKIKADGSGGVAEIEENGEIRAQELPRGTLFPSAFTVKLIDAARSGEVILSGPLFDGSGEKGVYDVSLVIGKHLPPGTAPSVEGLENLESWQVRAAFYSVGDRNSVPDQEQSFRLYENGVIDRLQLDMGDFVVEGLLSDYETQNASDC</sequence>
<evidence type="ECO:0000313" key="2">
    <source>
        <dbReference type="Proteomes" id="UP000581135"/>
    </source>
</evidence>
<organism evidence="1 2">
    <name type="scientific">Limibacillus halophilus</name>
    <dbReference type="NCBI Taxonomy" id="1579333"/>
    <lineage>
        <taxon>Bacteria</taxon>
        <taxon>Pseudomonadati</taxon>
        <taxon>Pseudomonadota</taxon>
        <taxon>Alphaproteobacteria</taxon>
        <taxon>Rhodospirillales</taxon>
        <taxon>Rhodovibrionaceae</taxon>
        <taxon>Limibacillus</taxon>
    </lineage>
</organism>
<dbReference type="Proteomes" id="UP000581135">
    <property type="component" value="Unassembled WGS sequence"/>
</dbReference>
<name>A0A839SRU5_9PROT</name>
<keyword evidence="2" id="KW-1185">Reference proteome</keyword>
<gene>
    <name evidence="1" type="ORF">FHR98_001307</name>
</gene>
<dbReference type="InterPro" id="IPR015000">
    <property type="entry name" value="EipB-like"/>
</dbReference>
<protein>
    <recommendedName>
        <fullName evidence="3">DUF1849 family protein</fullName>
    </recommendedName>
</protein>
<reference evidence="1 2" key="1">
    <citation type="submission" date="2020-08" db="EMBL/GenBank/DDBJ databases">
        <title>Genomic Encyclopedia of Type Strains, Phase III (KMG-III): the genomes of soil and plant-associated and newly described type strains.</title>
        <authorList>
            <person name="Whitman W."/>
        </authorList>
    </citation>
    <scope>NUCLEOTIDE SEQUENCE [LARGE SCALE GENOMIC DNA]</scope>
    <source>
        <strain evidence="1 2">CECT 8803</strain>
    </source>
</reference>
<dbReference type="Pfam" id="PF08904">
    <property type="entry name" value="EipB_like"/>
    <property type="match status" value="1"/>
</dbReference>
<comment type="caution">
    <text evidence="1">The sequence shown here is derived from an EMBL/GenBank/DDBJ whole genome shotgun (WGS) entry which is preliminary data.</text>
</comment>
<proteinExistence type="predicted"/>
<dbReference type="RefSeq" id="WP_183415840.1">
    <property type="nucleotide sequence ID" value="NZ_JACHXA010000003.1"/>
</dbReference>
<dbReference type="EMBL" id="JACHXA010000003">
    <property type="protein sequence ID" value="MBB3065028.1"/>
    <property type="molecule type" value="Genomic_DNA"/>
</dbReference>
<accession>A0A839SRU5</accession>
<evidence type="ECO:0000313" key="1">
    <source>
        <dbReference type="EMBL" id="MBB3065028.1"/>
    </source>
</evidence>